<sequence length="255" mass="27462">MPTPDVDRLRGEVERSAARLAATLSGLTEAECRAPGALAPWTRGQVLAHIAGSADAYVWLLRLARTGSAPGPRQDAAALAETAERTAALPVDALADRTRRALDLVVAEAREMPAARWDVLVAALAGWRHPAWYTLLRCLRELEHHHVDLGLGYGTADWPASYVSWALDETLTTLRAQGHPVSRVEAVDLGRHWTPAPEGPSIAGPGHLLLGWLSGRTPATDLMSDRPAETLPPLPRWPQPPTPGWGRTDDVLGLA</sequence>
<dbReference type="EMBL" id="MCGQ01000044">
    <property type="protein sequence ID" value="OXY89565.1"/>
    <property type="molecule type" value="Genomic_DNA"/>
</dbReference>
<proteinExistence type="predicted"/>
<name>A0A233S1M3_STRDA</name>
<evidence type="ECO:0000256" key="1">
    <source>
        <dbReference type="SAM" id="MobiDB-lite"/>
    </source>
</evidence>
<dbReference type="Proteomes" id="UP000215483">
    <property type="component" value="Unassembled WGS sequence"/>
</dbReference>
<accession>A0A233S1M3</accession>
<evidence type="ECO:0000313" key="3">
    <source>
        <dbReference type="EMBL" id="OXY89565.1"/>
    </source>
</evidence>
<evidence type="ECO:0000259" key="2">
    <source>
        <dbReference type="Pfam" id="PF11716"/>
    </source>
</evidence>
<gene>
    <name evidence="3" type="ORF">BEK98_37895</name>
</gene>
<dbReference type="NCBIfam" id="TIGR03083">
    <property type="entry name" value="maleylpyruvate isomerase family mycothiol-dependent enzyme"/>
    <property type="match status" value="1"/>
</dbReference>
<comment type="caution">
    <text evidence="3">The sequence shown here is derived from an EMBL/GenBank/DDBJ whole genome shotgun (WGS) entry which is preliminary data.</text>
</comment>
<dbReference type="Gene3D" id="1.20.120.450">
    <property type="entry name" value="dinb family like domain"/>
    <property type="match status" value="1"/>
</dbReference>
<reference evidence="3 4" key="1">
    <citation type="submission" date="2016-07" db="EMBL/GenBank/DDBJ databases">
        <title>Draft genome of Streptomyces diastatochromogenes.</title>
        <authorList>
            <person name="Podduturi R."/>
            <person name="Lukassen M.B."/>
            <person name="Clausen N."/>
            <person name="Nielsen J.L."/>
            <person name="Jorgensen N.O."/>
        </authorList>
    </citation>
    <scope>NUCLEOTIDE SEQUENCE [LARGE SCALE GENOMIC DNA]</scope>
    <source>
        <strain evidence="3 4">DSM 40608</strain>
    </source>
</reference>
<dbReference type="InterPro" id="IPR024344">
    <property type="entry name" value="MDMPI_metal-binding"/>
</dbReference>
<dbReference type="GO" id="GO:0046872">
    <property type="term" value="F:metal ion binding"/>
    <property type="evidence" value="ECO:0007669"/>
    <property type="project" value="InterPro"/>
</dbReference>
<evidence type="ECO:0000313" key="4">
    <source>
        <dbReference type="Proteomes" id="UP000215483"/>
    </source>
</evidence>
<organism evidence="3 4">
    <name type="scientific">Streptomyces diastatochromogenes</name>
    <dbReference type="NCBI Taxonomy" id="42236"/>
    <lineage>
        <taxon>Bacteria</taxon>
        <taxon>Bacillati</taxon>
        <taxon>Actinomycetota</taxon>
        <taxon>Actinomycetes</taxon>
        <taxon>Kitasatosporales</taxon>
        <taxon>Streptomycetaceae</taxon>
        <taxon>Streptomyces</taxon>
    </lineage>
</organism>
<dbReference type="Pfam" id="PF11716">
    <property type="entry name" value="MDMPI_N"/>
    <property type="match status" value="1"/>
</dbReference>
<protein>
    <recommendedName>
        <fullName evidence="2">Mycothiol-dependent maleylpyruvate isomerase metal-binding domain-containing protein</fullName>
    </recommendedName>
</protein>
<feature type="compositionally biased region" description="Pro residues" evidence="1">
    <location>
        <begin position="230"/>
        <end position="243"/>
    </location>
</feature>
<dbReference type="AlphaFoldDB" id="A0A233S1M3"/>
<keyword evidence="4" id="KW-1185">Reference proteome</keyword>
<feature type="domain" description="Mycothiol-dependent maleylpyruvate isomerase metal-binding" evidence="2">
    <location>
        <begin position="14"/>
        <end position="149"/>
    </location>
</feature>
<dbReference type="SUPFAM" id="SSF109854">
    <property type="entry name" value="DinB/YfiT-like putative metalloenzymes"/>
    <property type="match status" value="1"/>
</dbReference>
<dbReference type="InterPro" id="IPR034660">
    <property type="entry name" value="DinB/YfiT-like"/>
</dbReference>
<dbReference type="InterPro" id="IPR017517">
    <property type="entry name" value="Maleyloyr_isom"/>
</dbReference>
<feature type="region of interest" description="Disordered" evidence="1">
    <location>
        <begin position="221"/>
        <end position="255"/>
    </location>
</feature>